<evidence type="ECO:0000256" key="2">
    <source>
        <dbReference type="SAM" id="Phobius"/>
    </source>
</evidence>
<feature type="transmembrane region" description="Helical" evidence="2">
    <location>
        <begin position="399"/>
        <end position="417"/>
    </location>
</feature>
<keyword evidence="2" id="KW-1133">Transmembrane helix</keyword>
<name>A0A9X9X3B8_9PROT</name>
<comment type="caution">
    <text evidence="3">The sequence shown here is derived from an EMBL/GenBank/DDBJ whole genome shotgun (WGS) entry which is preliminary data.</text>
</comment>
<dbReference type="Proteomes" id="UP001138751">
    <property type="component" value="Unassembled WGS sequence"/>
</dbReference>
<gene>
    <name evidence="3" type="ORF">GXW76_22190</name>
</gene>
<feature type="transmembrane region" description="Helical" evidence="2">
    <location>
        <begin position="100"/>
        <end position="118"/>
    </location>
</feature>
<keyword evidence="2" id="KW-0812">Transmembrane</keyword>
<dbReference type="AlphaFoldDB" id="A0A9X9X3B8"/>
<evidence type="ECO:0000256" key="1">
    <source>
        <dbReference type="SAM" id="MobiDB-lite"/>
    </source>
</evidence>
<feature type="transmembrane region" description="Helical" evidence="2">
    <location>
        <begin position="424"/>
        <end position="441"/>
    </location>
</feature>
<dbReference type="EMBL" id="JAAEDM010000096">
    <property type="protein sequence ID" value="MBR0673897.1"/>
    <property type="molecule type" value="Genomic_DNA"/>
</dbReference>
<reference evidence="3" key="2">
    <citation type="journal article" date="2021" name="Syst. Appl. Microbiol.">
        <title>Roseomonas hellenica sp. nov., isolated from roots of wild-growing Alkanna tinctoria.</title>
        <authorList>
            <person name="Rat A."/>
            <person name="Naranjo H.D."/>
            <person name="Lebbe L."/>
            <person name="Cnockaert M."/>
            <person name="Krigas N."/>
            <person name="Grigoriadou K."/>
            <person name="Maloupa E."/>
            <person name="Willems A."/>
        </authorList>
    </citation>
    <scope>NUCLEOTIDE SEQUENCE</scope>
    <source>
        <strain evidence="3">LMG 31231</strain>
    </source>
</reference>
<feature type="transmembrane region" description="Helical" evidence="2">
    <location>
        <begin position="332"/>
        <end position="362"/>
    </location>
</feature>
<feature type="transmembrane region" description="Helical" evidence="2">
    <location>
        <begin position="67"/>
        <end position="88"/>
    </location>
</feature>
<evidence type="ECO:0000313" key="3">
    <source>
        <dbReference type="EMBL" id="MBR0673897.1"/>
    </source>
</evidence>
<dbReference type="GO" id="GO:0005886">
    <property type="term" value="C:plasma membrane"/>
    <property type="evidence" value="ECO:0007669"/>
    <property type="project" value="InterPro"/>
</dbReference>
<organism evidence="3 4">
    <name type="scientific">Neoroseomonas soli</name>
    <dbReference type="NCBI Taxonomy" id="1081025"/>
    <lineage>
        <taxon>Bacteria</taxon>
        <taxon>Pseudomonadati</taxon>
        <taxon>Pseudomonadota</taxon>
        <taxon>Alphaproteobacteria</taxon>
        <taxon>Acetobacterales</taxon>
        <taxon>Acetobacteraceae</taxon>
        <taxon>Neoroseomonas</taxon>
    </lineage>
</organism>
<feature type="transmembrane region" description="Helical" evidence="2">
    <location>
        <begin position="45"/>
        <end position="61"/>
    </location>
</feature>
<feature type="transmembrane region" description="Helical" evidence="2">
    <location>
        <begin position="20"/>
        <end position="38"/>
    </location>
</feature>
<protein>
    <submittedName>
        <fullName evidence="3">FUSC family protein</fullName>
    </submittedName>
</protein>
<feature type="transmembrane region" description="Helical" evidence="2">
    <location>
        <begin position="447"/>
        <end position="472"/>
    </location>
</feature>
<proteinExistence type="predicted"/>
<evidence type="ECO:0000313" key="4">
    <source>
        <dbReference type="Proteomes" id="UP001138751"/>
    </source>
</evidence>
<accession>A0A9X9X3B8</accession>
<feature type="region of interest" description="Disordered" evidence="1">
    <location>
        <begin position="222"/>
        <end position="241"/>
    </location>
</feature>
<sequence>MTVWAASQPVRGMLLEKSLFRAAGTVAGVAAGVLLMVAAGDDTPILVVGLALWIGLCAGLGNVLRGFVAYGTILAGYSASMVALLDVAHPGHLAALGIDRLLTVLLGVAVGAVAGLLFTPQEAEDEVEGRVRRLSAQILHAMAGRLRGEARLDETGQRTILSEMAAIDDALDRHGAGSLRSRRSGRALRGVVAAQVSAFLWLRRAEAGAPNHTFAEAGAPNHALAGAGAPRHTRAGADAPDDALAGTLSRAAQALEDAAPPAEAIAALRAAEALSRDRPTLHEAVARLHAALAARLAPGVDAAEPAHPRNPLILHRDWIGARQAALRATGTLLLVGLAWLLTGWAAGPYVMLGTSVMISLFSTAENPAFIMRHVLVNQVFGAMAALACRWLAWPLATSELQLVLMMMPFILLAAPPVAHRRTMLGAIDFTMVMLLLLQPAWPLSGTFAASLATAAGVVLAPAIALLAFRHVFPADARRRMDMLVAMMVHELQDMAADAKAAAHRHVRQARLRHRLLRVVGWAERGGARLLPAVDGSIAAMQIGGAITLFHEQLRRPDLAPADRRAIETALRRLRRLGEKPEAAARALDFAVRRLSQSTPAEAGTVLRAAQALPPNLAFFRRGGGRSAHGEE</sequence>
<dbReference type="GO" id="GO:0022857">
    <property type="term" value="F:transmembrane transporter activity"/>
    <property type="evidence" value="ECO:0007669"/>
    <property type="project" value="InterPro"/>
</dbReference>
<keyword evidence="4" id="KW-1185">Reference proteome</keyword>
<keyword evidence="2" id="KW-0472">Membrane</keyword>
<reference evidence="3" key="1">
    <citation type="submission" date="2020-01" db="EMBL/GenBank/DDBJ databases">
        <authorList>
            <person name="Rat A."/>
        </authorList>
    </citation>
    <scope>NUCLEOTIDE SEQUENCE</scope>
    <source>
        <strain evidence="3">LMG 31231</strain>
    </source>
</reference>
<dbReference type="Pfam" id="PF04632">
    <property type="entry name" value="FUSC"/>
    <property type="match status" value="1"/>
</dbReference>
<dbReference type="InterPro" id="IPR006726">
    <property type="entry name" value="PHBA_efflux_AaeB/fusaric-R"/>
</dbReference>